<comment type="caution">
    <text evidence="9">The sequence shown here is derived from an EMBL/GenBank/DDBJ whole genome shotgun (WGS) entry which is preliminary data.</text>
</comment>
<keyword evidence="3 7" id="KW-0812">Transmembrane</keyword>
<dbReference type="OMA" id="LITFWMP"/>
<dbReference type="InterPro" id="IPR050382">
    <property type="entry name" value="MFS_Na/Anion_cotransporter"/>
</dbReference>
<organism evidence="9 10">
    <name type="scientific">Heterostelium pallidum (strain ATCC 26659 / Pp 5 / PN500)</name>
    <name type="common">Cellular slime mold</name>
    <name type="synonym">Polysphondylium pallidum</name>
    <dbReference type="NCBI Taxonomy" id="670386"/>
    <lineage>
        <taxon>Eukaryota</taxon>
        <taxon>Amoebozoa</taxon>
        <taxon>Evosea</taxon>
        <taxon>Eumycetozoa</taxon>
        <taxon>Dictyostelia</taxon>
        <taxon>Acytosteliales</taxon>
        <taxon>Acytosteliaceae</taxon>
        <taxon>Heterostelium</taxon>
    </lineage>
</organism>
<keyword evidence="10" id="KW-1185">Reference proteome</keyword>
<dbReference type="InterPro" id="IPR036259">
    <property type="entry name" value="MFS_trans_sf"/>
</dbReference>
<keyword evidence="6 7" id="KW-0472">Membrane</keyword>
<feature type="transmembrane region" description="Helical" evidence="7">
    <location>
        <begin position="283"/>
        <end position="305"/>
    </location>
</feature>
<feature type="transmembrane region" description="Helical" evidence="7">
    <location>
        <begin position="325"/>
        <end position="346"/>
    </location>
</feature>
<dbReference type="RefSeq" id="XP_020431501.1">
    <property type="nucleotide sequence ID" value="XM_020578632.1"/>
</dbReference>
<evidence type="ECO:0000256" key="1">
    <source>
        <dbReference type="ARBA" id="ARBA00004141"/>
    </source>
</evidence>
<dbReference type="PANTHER" id="PTHR11662">
    <property type="entry name" value="SOLUTE CARRIER FAMILY 17"/>
    <property type="match status" value="1"/>
</dbReference>
<dbReference type="Gene3D" id="1.20.1250.20">
    <property type="entry name" value="MFS general substrate transporter like domains"/>
    <property type="match status" value="2"/>
</dbReference>
<evidence type="ECO:0000256" key="4">
    <source>
        <dbReference type="ARBA" id="ARBA00022847"/>
    </source>
</evidence>
<dbReference type="FunFam" id="1.20.1250.20:FF:000003">
    <property type="entry name" value="Solute carrier family 17 member 3"/>
    <property type="match status" value="1"/>
</dbReference>
<accession>D3BGZ6</accession>
<dbReference type="InterPro" id="IPR020846">
    <property type="entry name" value="MFS_dom"/>
</dbReference>
<reference evidence="9 10" key="1">
    <citation type="journal article" date="2011" name="Genome Res.">
        <title>Phylogeny-wide analysis of social amoeba genomes highlights ancient origins for complex intercellular communication.</title>
        <authorList>
            <person name="Heidel A.J."/>
            <person name="Lawal H.M."/>
            <person name="Felder M."/>
            <person name="Schilde C."/>
            <person name="Helps N.R."/>
            <person name="Tunggal B."/>
            <person name="Rivero F."/>
            <person name="John U."/>
            <person name="Schleicher M."/>
            <person name="Eichinger L."/>
            <person name="Platzer M."/>
            <person name="Noegel A.A."/>
            <person name="Schaap P."/>
            <person name="Gloeckner G."/>
        </authorList>
    </citation>
    <scope>NUCLEOTIDE SEQUENCE [LARGE SCALE GENOMIC DNA]</scope>
    <source>
        <strain evidence="10">ATCC 26659 / Pp 5 / PN500</strain>
    </source>
</reference>
<dbReference type="GO" id="GO:0016020">
    <property type="term" value="C:membrane"/>
    <property type="evidence" value="ECO:0007669"/>
    <property type="project" value="UniProtKB-SubCell"/>
</dbReference>
<dbReference type="PROSITE" id="PS50850">
    <property type="entry name" value="MFS"/>
    <property type="match status" value="1"/>
</dbReference>
<sequence>MSPPSYQRLLDDGVDERKLSYGTLVSESSTPYEKPPKFYFPRRFFMLILGNIGLTICYLLRVNVSVAIIPMSTEYGWSDNFKGFVLSAFFMGYLVLQMPATFLCNKFGGKRVFLVGVTISIICTIFVPLAAQNRAAMMICRILTGITQSIAFPTMNWLIKRWFPVTQRSASASLIWSGVYLGTILGDIITPNLVAKYNWQMSFYLFSGLGMLWSLAWLILIKDEPKSVWGIHPSEVYMINSEYEHDRQSLLLNNPSYEKINNKDNEELGFLEVCKYLFKESGIYAILLYNLTTSWGYYLLLMWYPTWLQREIGLSVGNEMAFFTALPYIVAFVISNVCGTISDRLLKRGFRKIILRKFFGVMSTLIPGVGLILINWVPMEKALKLFVMTVSISATGYSSVSSQIATIDLSPNNAVIVMGIANFVGTIPGVLGPLCAGLLLAKFGSWVYIFLICSVCYFFAMTVWVLFAKTDKVI</sequence>
<evidence type="ECO:0000256" key="2">
    <source>
        <dbReference type="ARBA" id="ARBA00022448"/>
    </source>
</evidence>
<dbReference type="GeneID" id="31363279"/>
<dbReference type="InParanoid" id="D3BGZ6"/>
<feature type="transmembrane region" description="Helical" evidence="7">
    <location>
        <begin position="84"/>
        <end position="105"/>
    </location>
</feature>
<feature type="transmembrane region" description="Helical" evidence="7">
    <location>
        <begin position="136"/>
        <end position="159"/>
    </location>
</feature>
<dbReference type="GO" id="GO:0015293">
    <property type="term" value="F:symporter activity"/>
    <property type="evidence" value="ECO:0007669"/>
    <property type="project" value="UniProtKB-KW"/>
</dbReference>
<feature type="transmembrane region" description="Helical" evidence="7">
    <location>
        <begin position="358"/>
        <end position="377"/>
    </location>
</feature>
<evidence type="ECO:0000313" key="9">
    <source>
        <dbReference type="EMBL" id="EFA79380.1"/>
    </source>
</evidence>
<dbReference type="InterPro" id="IPR011701">
    <property type="entry name" value="MFS"/>
</dbReference>
<keyword evidence="4" id="KW-0769">Symport</keyword>
<protein>
    <recommendedName>
        <fullName evidence="8">Major facilitator superfamily (MFS) profile domain-containing protein</fullName>
    </recommendedName>
</protein>
<evidence type="ECO:0000259" key="8">
    <source>
        <dbReference type="PROSITE" id="PS50850"/>
    </source>
</evidence>
<dbReference type="Proteomes" id="UP000001396">
    <property type="component" value="Unassembled WGS sequence"/>
</dbReference>
<dbReference type="AlphaFoldDB" id="D3BGZ6"/>
<feature type="transmembrane region" description="Helical" evidence="7">
    <location>
        <begin position="201"/>
        <end position="221"/>
    </location>
</feature>
<feature type="transmembrane region" description="Helical" evidence="7">
    <location>
        <begin position="414"/>
        <end position="440"/>
    </location>
</feature>
<proteinExistence type="predicted"/>
<comment type="subcellular location">
    <subcellularLocation>
        <location evidence="1">Membrane</location>
        <topology evidence="1">Multi-pass membrane protein</topology>
    </subcellularLocation>
</comment>
<evidence type="ECO:0000313" key="10">
    <source>
        <dbReference type="Proteomes" id="UP000001396"/>
    </source>
</evidence>
<gene>
    <name evidence="9" type="ORF">PPL_07798</name>
</gene>
<name>D3BGZ6_HETP5</name>
<dbReference type="PANTHER" id="PTHR11662:SF399">
    <property type="entry name" value="FI19708P1-RELATED"/>
    <property type="match status" value="1"/>
</dbReference>
<evidence type="ECO:0000256" key="6">
    <source>
        <dbReference type="ARBA" id="ARBA00023136"/>
    </source>
</evidence>
<keyword evidence="5 7" id="KW-1133">Transmembrane helix</keyword>
<dbReference type="FunCoup" id="D3BGZ6">
    <property type="interactions" value="4"/>
</dbReference>
<dbReference type="SUPFAM" id="SSF103473">
    <property type="entry name" value="MFS general substrate transporter"/>
    <property type="match status" value="1"/>
</dbReference>
<feature type="transmembrane region" description="Helical" evidence="7">
    <location>
        <begin position="112"/>
        <end position="130"/>
    </location>
</feature>
<feature type="transmembrane region" description="Helical" evidence="7">
    <location>
        <begin position="446"/>
        <end position="467"/>
    </location>
</feature>
<evidence type="ECO:0000256" key="5">
    <source>
        <dbReference type="ARBA" id="ARBA00022989"/>
    </source>
</evidence>
<dbReference type="InterPro" id="IPR044777">
    <property type="entry name" value="SLC17A9-like"/>
</dbReference>
<evidence type="ECO:0000256" key="3">
    <source>
        <dbReference type="ARBA" id="ARBA00022692"/>
    </source>
</evidence>
<dbReference type="Pfam" id="PF07690">
    <property type="entry name" value="MFS_1"/>
    <property type="match status" value="1"/>
</dbReference>
<feature type="transmembrane region" description="Helical" evidence="7">
    <location>
        <begin position="383"/>
        <end position="402"/>
    </location>
</feature>
<feature type="domain" description="Major facilitator superfamily (MFS) profile" evidence="8">
    <location>
        <begin position="46"/>
        <end position="472"/>
    </location>
</feature>
<keyword evidence="2" id="KW-0813">Transport</keyword>
<dbReference type="EMBL" id="ADBJ01000035">
    <property type="protein sequence ID" value="EFA79380.1"/>
    <property type="molecule type" value="Genomic_DNA"/>
</dbReference>
<feature type="transmembrane region" description="Helical" evidence="7">
    <location>
        <begin position="171"/>
        <end position="189"/>
    </location>
</feature>
<feature type="transmembrane region" description="Helical" evidence="7">
    <location>
        <begin position="44"/>
        <end position="64"/>
    </location>
</feature>
<evidence type="ECO:0000256" key="7">
    <source>
        <dbReference type="SAM" id="Phobius"/>
    </source>
</evidence>
<dbReference type="STRING" id="670386.D3BGZ6"/>
<dbReference type="CDD" id="cd17380">
    <property type="entry name" value="MFS_SLC17A9_like"/>
    <property type="match status" value="1"/>
</dbReference>